<accession>A0AAP9NN52</accession>
<dbReference type="EMBL" id="CP054580">
    <property type="protein sequence ID" value="QKS24624.1"/>
    <property type="molecule type" value="Genomic_DNA"/>
</dbReference>
<evidence type="ECO:0000313" key="2">
    <source>
        <dbReference type="Proteomes" id="UP000509761"/>
    </source>
</evidence>
<proteinExistence type="predicted"/>
<name>A0AAP9NN52_9GAMM</name>
<dbReference type="RefSeq" id="WP_174788235.1">
    <property type="nucleotide sequence ID" value="NZ_CP054580.1"/>
</dbReference>
<gene>
    <name evidence="1" type="ORF">FX987_02406</name>
</gene>
<dbReference type="Proteomes" id="UP000509761">
    <property type="component" value="Chromosome"/>
</dbReference>
<organism evidence="1 2">
    <name type="scientific">Vreelandella titanicae</name>
    <dbReference type="NCBI Taxonomy" id="664683"/>
    <lineage>
        <taxon>Bacteria</taxon>
        <taxon>Pseudomonadati</taxon>
        <taxon>Pseudomonadota</taxon>
        <taxon>Gammaproteobacteria</taxon>
        <taxon>Oceanospirillales</taxon>
        <taxon>Halomonadaceae</taxon>
        <taxon>Vreelandella</taxon>
    </lineage>
</organism>
<keyword evidence="2" id="KW-1185">Reference proteome</keyword>
<dbReference type="AlphaFoldDB" id="A0AAP9NN52"/>
<evidence type="ECO:0000313" key="1">
    <source>
        <dbReference type="EMBL" id="QKS24624.1"/>
    </source>
</evidence>
<protein>
    <submittedName>
        <fullName evidence="1">Uncharacterized protein</fullName>
    </submittedName>
</protein>
<reference evidence="1 2" key="1">
    <citation type="submission" date="2019-12" db="EMBL/GenBank/DDBJ databases">
        <title>Genome sequencing and assembly of endphytes of Porphyra tenera.</title>
        <authorList>
            <person name="Park J.M."/>
            <person name="Shin R."/>
            <person name="Jo S.H."/>
        </authorList>
    </citation>
    <scope>NUCLEOTIDE SEQUENCE [LARGE SCALE GENOMIC DNA]</scope>
    <source>
        <strain evidence="1 2">GPM3</strain>
    </source>
</reference>
<sequence length="236" mass="27802">MATTNELLIKVFNHYKLYGADITKQYIKNSGMNKRLKESNIIKILNIDNYSQQIYTSDFKVGNFKFSNTDHRLTLESDAEPSNSLTWLKENLKSYMHIYDFDLEFNLSVITANELELNYKIVGRSKIEVGTDRNIYPIGFQGYKTHIGFEHFIYDEFVYDLKLVPNDLYNMITDVFEINLDSYLTEHYCYFNNDLPRITSNLCIKHFREDSQIRNKIGASDNDCLFTMMLLENFNS</sequence>